<protein>
    <recommendedName>
        <fullName evidence="2">protein-tyrosine-phosphatase</fullName>
        <ecNumber evidence="2">3.1.3.48</ecNumber>
    </recommendedName>
</protein>
<keyword evidence="3" id="KW-0378">Hydrolase</keyword>
<dbReference type="RefSeq" id="WP_130968244.1">
    <property type="nucleotide sequence ID" value="NZ_SIXI01000004.1"/>
</dbReference>
<evidence type="ECO:0000256" key="5">
    <source>
        <dbReference type="PIRSR" id="PIRSR617867-1"/>
    </source>
</evidence>
<evidence type="ECO:0000259" key="7">
    <source>
        <dbReference type="SMART" id="SM00226"/>
    </source>
</evidence>
<reference evidence="8 9" key="1">
    <citation type="submission" date="2019-02" db="EMBL/GenBank/DDBJ databases">
        <title>Aquabacterium sp. strain KMB7.</title>
        <authorList>
            <person name="Chen W.-M."/>
        </authorList>
    </citation>
    <scope>NUCLEOTIDE SEQUENCE [LARGE SCALE GENOMIC DNA]</scope>
    <source>
        <strain evidence="8 9">KMB7</strain>
    </source>
</reference>
<dbReference type="Gene3D" id="3.40.50.2300">
    <property type="match status" value="1"/>
</dbReference>
<feature type="active site" evidence="5">
    <location>
        <position position="14"/>
    </location>
</feature>
<feature type="chain" id="PRO_5020509184" description="protein-tyrosine-phosphatase" evidence="6">
    <location>
        <begin position="20"/>
        <end position="172"/>
    </location>
</feature>
<keyword evidence="9" id="KW-1185">Reference proteome</keyword>
<evidence type="ECO:0000313" key="8">
    <source>
        <dbReference type="EMBL" id="TBO30252.1"/>
    </source>
</evidence>
<dbReference type="PANTHER" id="PTHR11717">
    <property type="entry name" value="LOW MOLECULAR WEIGHT PROTEIN TYROSINE PHOSPHATASE"/>
    <property type="match status" value="1"/>
</dbReference>
<dbReference type="EMBL" id="SIXI01000004">
    <property type="protein sequence ID" value="TBO30252.1"/>
    <property type="molecule type" value="Genomic_DNA"/>
</dbReference>
<dbReference type="InterPro" id="IPR036196">
    <property type="entry name" value="Ptyr_pPase_sf"/>
</dbReference>
<dbReference type="SUPFAM" id="SSF52788">
    <property type="entry name" value="Phosphotyrosine protein phosphatases I"/>
    <property type="match status" value="1"/>
</dbReference>
<dbReference type="AlphaFoldDB" id="A0A4Q9GY08"/>
<comment type="similarity">
    <text evidence="1">Belongs to the low molecular weight phosphotyrosine protein phosphatase family.</text>
</comment>
<organism evidence="8 9">
    <name type="scientific">Aquabacterium lacunae</name>
    <dbReference type="NCBI Taxonomy" id="2528630"/>
    <lineage>
        <taxon>Bacteria</taxon>
        <taxon>Pseudomonadati</taxon>
        <taxon>Pseudomonadota</taxon>
        <taxon>Betaproteobacteria</taxon>
        <taxon>Burkholderiales</taxon>
        <taxon>Aquabacterium</taxon>
    </lineage>
</organism>
<feature type="domain" description="Phosphotyrosine protein phosphatase I" evidence="7">
    <location>
        <begin position="2"/>
        <end position="152"/>
    </location>
</feature>
<dbReference type="Proteomes" id="UP000292120">
    <property type="component" value="Unassembled WGS sequence"/>
</dbReference>
<dbReference type="InterPro" id="IPR050438">
    <property type="entry name" value="LMW_PTPase"/>
</dbReference>
<comment type="caution">
    <text evidence="8">The sequence shown here is derived from an EMBL/GenBank/DDBJ whole genome shotgun (WGS) entry which is preliminary data.</text>
</comment>
<feature type="active site" description="Proton donor" evidence="5">
    <location>
        <position position="126"/>
    </location>
</feature>
<proteinExistence type="inferred from homology"/>
<evidence type="ECO:0000256" key="3">
    <source>
        <dbReference type="ARBA" id="ARBA00022801"/>
    </source>
</evidence>
<gene>
    <name evidence="8" type="ORF">EYS42_11200</name>
</gene>
<feature type="active site" description="Nucleophile" evidence="5">
    <location>
        <position position="8"/>
    </location>
</feature>
<dbReference type="InterPro" id="IPR017867">
    <property type="entry name" value="Tyr_phospatase_low_mol_wt"/>
</dbReference>
<feature type="signal peptide" evidence="6">
    <location>
        <begin position="1"/>
        <end position="19"/>
    </location>
</feature>
<dbReference type="PRINTS" id="PR00719">
    <property type="entry name" value="LMWPTPASE"/>
</dbReference>
<evidence type="ECO:0000256" key="4">
    <source>
        <dbReference type="ARBA" id="ARBA00022912"/>
    </source>
</evidence>
<keyword evidence="6" id="KW-0732">Signal</keyword>
<evidence type="ECO:0000256" key="1">
    <source>
        <dbReference type="ARBA" id="ARBA00011063"/>
    </source>
</evidence>
<dbReference type="PANTHER" id="PTHR11717:SF7">
    <property type="entry name" value="LOW MOLECULAR WEIGHT PHOSPHOTYROSINE PROTEIN PHOSPHATASE"/>
    <property type="match status" value="1"/>
</dbReference>
<evidence type="ECO:0000256" key="2">
    <source>
        <dbReference type="ARBA" id="ARBA00013064"/>
    </source>
</evidence>
<accession>A0A4Q9GY08</accession>
<dbReference type="EC" id="3.1.3.48" evidence="2"/>
<evidence type="ECO:0000313" key="9">
    <source>
        <dbReference type="Proteomes" id="UP000292120"/>
    </source>
</evidence>
<dbReference type="OrthoDB" id="9784339at2"/>
<dbReference type="Pfam" id="PF01451">
    <property type="entry name" value="LMWPc"/>
    <property type="match status" value="1"/>
</dbReference>
<evidence type="ECO:0000256" key="6">
    <source>
        <dbReference type="SAM" id="SignalP"/>
    </source>
</evidence>
<dbReference type="SMART" id="SM00226">
    <property type="entry name" value="LMWPc"/>
    <property type="match status" value="1"/>
</dbReference>
<keyword evidence="4" id="KW-0904">Protein phosphatase</keyword>
<dbReference type="CDD" id="cd16343">
    <property type="entry name" value="LMWPTP"/>
    <property type="match status" value="1"/>
</dbReference>
<sequence>MVRILFVCMGNLCRSPMAASVFTHQAARHPLGAGVQVSSAGTSSRHQGEAADPRAVQALARGGYPVDARFKARTLNSALICDSDLVLTMDQAVHLQTLRRSPPQGHARIHMLMPFAGHPVGSEIPDPYFGNQSGFEHVLKLLEGTVDTVLRRAHALRSLTDSVQPSVTRPGP</sequence>
<dbReference type="InterPro" id="IPR023485">
    <property type="entry name" value="Ptyr_pPase"/>
</dbReference>
<name>A0A4Q9GY08_9BURK</name>
<dbReference type="GO" id="GO:0004725">
    <property type="term" value="F:protein tyrosine phosphatase activity"/>
    <property type="evidence" value="ECO:0007669"/>
    <property type="project" value="UniProtKB-EC"/>
</dbReference>